<name>A0AAD4EX48_9PEZI</name>
<dbReference type="InterPro" id="IPR036770">
    <property type="entry name" value="Ankyrin_rpt-contain_sf"/>
</dbReference>
<sequence>MAEAGTLVGIISLGIQVAEGLVKYYTTYKDRESDTAHTVKRLTHLLNVLELLGKQLAARKFEANEQPLLSTIERSVGDCEELINELQQETAKFNNVPSAGIAAAARATGRRLAYPFRQSTLQKLDEDIDEICANLALALQVLQQQDMGSVQDEIQDTKALLELVRASQVSHEIRQWLGAPDASINYNEACKKKHPGTGLWFIKSAEFNGWLRTAGSFLWLRGFAGCGKSVLSSTIIQHTLRHRRSNPRIGIAFFYFTFNDESKQDASAMLRALILQLVSQQKDQDAAVSQSRQSHHGGTPSNRALLSCLRQLVDAFDEVYVVLDALDESPRHKHREEVLETLEELRGWPSPGLHLLVTSRDEQDIREHLNPVDDQVVSMKNTLIDADIASFVSGHLRDNRRLRKWGRYHDQIEQAIVKGAQGVFRWVECQFAALEACPGSKTRLETLLGSLPRTLDKTYERMLSSIDEESADDARRLLTLLCAAQRPLTVEELIDGIAVELGDEPRFNEDSRLMGEDDIRHICPGLIEADPEPGRKGTTVRIAHYSVQEYLESDRILASHAARYGLRRADAHTEAACISLVYLMDEGLCLSSTSHGLEVHTKYPFANYAAHQWPEHYREGNGRDSRLHRLTLAFLRSNLPSDNRSAFSSWWNLTGWYRPVYLLSSFPDRISPFCWAAILGLDSAVRAFVEDSASGPRGEGYLEWPMLAAAASGQASTVQQLLDHGADIQFASPRGNALNHALRNELSNVMVTLVTGADLIQRPQGWQSGKDEVVRLLLERGADINLGKNETPLETACCSGSADMVAFLLDRGADVEKAGGFRRLLEQAVAHSHGFMSVVELLLSRGADVNIGEFHTPLEVAAWGPSAYACTLLLDKGADVDGGREMTPLEAAVSHWRSAVTNVLLDRGADPNLGLRRTPLEAAASWGPKLVARKVLDWLIDKGADVNCGKQTTPLEMAASRGNMDLASYLLDRGADVERGIKMTPWQTAKRKGHRELAQLLVDRGAVVREDSAAVSSEVEGAVFLVEGGGRSKQS</sequence>
<organism evidence="4 5">
    <name type="scientific">Staphylotrichum longicolle</name>
    <dbReference type="NCBI Taxonomy" id="669026"/>
    <lineage>
        <taxon>Eukaryota</taxon>
        <taxon>Fungi</taxon>
        <taxon>Dikarya</taxon>
        <taxon>Ascomycota</taxon>
        <taxon>Pezizomycotina</taxon>
        <taxon>Sordariomycetes</taxon>
        <taxon>Sordariomycetidae</taxon>
        <taxon>Sordariales</taxon>
        <taxon>Chaetomiaceae</taxon>
        <taxon>Staphylotrichum</taxon>
    </lineage>
</organism>
<dbReference type="EMBL" id="JAHCVI010000002">
    <property type="protein sequence ID" value="KAG7288966.1"/>
    <property type="molecule type" value="Genomic_DNA"/>
</dbReference>
<evidence type="ECO:0000259" key="3">
    <source>
        <dbReference type="PROSITE" id="PS50837"/>
    </source>
</evidence>
<dbReference type="Proteomes" id="UP001197093">
    <property type="component" value="Unassembled WGS sequence"/>
</dbReference>
<accession>A0AAD4EX48</accession>
<gene>
    <name evidence="4" type="ORF">NEMBOFW57_005326</name>
</gene>
<dbReference type="PROSITE" id="PS50088">
    <property type="entry name" value="ANK_REPEAT"/>
    <property type="match status" value="2"/>
</dbReference>
<evidence type="ECO:0000313" key="4">
    <source>
        <dbReference type="EMBL" id="KAG7288966.1"/>
    </source>
</evidence>
<dbReference type="PROSITE" id="PS50297">
    <property type="entry name" value="ANK_REP_REGION"/>
    <property type="match status" value="2"/>
</dbReference>
<dbReference type="Pfam" id="PF22939">
    <property type="entry name" value="WHD_GPIID"/>
    <property type="match status" value="1"/>
</dbReference>
<dbReference type="Pfam" id="PF24883">
    <property type="entry name" value="NPHP3_N"/>
    <property type="match status" value="1"/>
</dbReference>
<dbReference type="PANTHER" id="PTHR10039:SF16">
    <property type="entry name" value="GPI INOSITOL-DEACYLASE"/>
    <property type="match status" value="1"/>
</dbReference>
<keyword evidence="1" id="KW-0677">Repeat</keyword>
<dbReference type="SUPFAM" id="SSF52540">
    <property type="entry name" value="P-loop containing nucleoside triphosphate hydrolases"/>
    <property type="match status" value="1"/>
</dbReference>
<dbReference type="Pfam" id="PF12796">
    <property type="entry name" value="Ank_2"/>
    <property type="match status" value="3"/>
</dbReference>
<dbReference type="Gene3D" id="1.25.40.20">
    <property type="entry name" value="Ankyrin repeat-containing domain"/>
    <property type="match status" value="1"/>
</dbReference>
<feature type="repeat" description="ANK" evidence="2">
    <location>
        <begin position="788"/>
        <end position="820"/>
    </location>
</feature>
<comment type="caution">
    <text evidence="4">The sequence shown here is derived from an EMBL/GenBank/DDBJ whole genome shotgun (WGS) entry which is preliminary data.</text>
</comment>
<feature type="domain" description="NACHT" evidence="3">
    <location>
        <begin position="216"/>
        <end position="360"/>
    </location>
</feature>
<dbReference type="SUPFAM" id="SSF48403">
    <property type="entry name" value="Ankyrin repeat"/>
    <property type="match status" value="2"/>
</dbReference>
<dbReference type="InterPro" id="IPR007111">
    <property type="entry name" value="NACHT_NTPase"/>
</dbReference>
<dbReference type="SMART" id="SM00248">
    <property type="entry name" value="ANK"/>
    <property type="match status" value="9"/>
</dbReference>
<dbReference type="Gene3D" id="3.40.50.300">
    <property type="entry name" value="P-loop containing nucleotide triphosphate hydrolases"/>
    <property type="match status" value="1"/>
</dbReference>
<dbReference type="InterPro" id="IPR054471">
    <property type="entry name" value="GPIID_WHD"/>
</dbReference>
<dbReference type="PROSITE" id="PS50837">
    <property type="entry name" value="NACHT"/>
    <property type="match status" value="1"/>
</dbReference>
<reference evidence="4" key="1">
    <citation type="submission" date="2023-02" db="EMBL/GenBank/DDBJ databases">
        <authorList>
            <person name="Palmer J.M."/>
        </authorList>
    </citation>
    <scope>NUCLEOTIDE SEQUENCE</scope>
    <source>
        <strain evidence="4">FW57</strain>
    </source>
</reference>
<proteinExistence type="predicted"/>
<protein>
    <recommendedName>
        <fullName evidence="3">NACHT domain-containing protein</fullName>
    </recommendedName>
</protein>
<keyword evidence="5" id="KW-1185">Reference proteome</keyword>
<evidence type="ECO:0000313" key="5">
    <source>
        <dbReference type="Proteomes" id="UP001197093"/>
    </source>
</evidence>
<feature type="repeat" description="ANK" evidence="2">
    <location>
        <begin position="950"/>
        <end position="978"/>
    </location>
</feature>
<dbReference type="InterPro" id="IPR027417">
    <property type="entry name" value="P-loop_NTPase"/>
</dbReference>
<dbReference type="PANTHER" id="PTHR10039">
    <property type="entry name" value="AMELOGENIN"/>
    <property type="match status" value="1"/>
</dbReference>
<dbReference type="InterPro" id="IPR002110">
    <property type="entry name" value="Ankyrin_rpt"/>
</dbReference>
<evidence type="ECO:0000256" key="1">
    <source>
        <dbReference type="ARBA" id="ARBA00022737"/>
    </source>
</evidence>
<dbReference type="AlphaFoldDB" id="A0AAD4EX48"/>
<evidence type="ECO:0000256" key="2">
    <source>
        <dbReference type="PROSITE-ProRule" id="PRU00023"/>
    </source>
</evidence>
<dbReference type="InterPro" id="IPR056884">
    <property type="entry name" value="NPHP3-like_N"/>
</dbReference>
<keyword evidence="2" id="KW-0040">ANK repeat</keyword>